<evidence type="ECO:0000256" key="2">
    <source>
        <dbReference type="ARBA" id="ARBA00001946"/>
    </source>
</evidence>
<dbReference type="InterPro" id="IPR022898">
    <property type="entry name" value="RNase_HII"/>
</dbReference>
<evidence type="ECO:0000256" key="11">
    <source>
        <dbReference type="ARBA" id="ARBA00022759"/>
    </source>
</evidence>
<dbReference type="InterPro" id="IPR024567">
    <property type="entry name" value="RNase_HII/HIII_dom"/>
</dbReference>
<proteinExistence type="inferred from homology"/>
<dbReference type="PANTHER" id="PTHR10954:SF18">
    <property type="entry name" value="RIBONUCLEASE HII"/>
    <property type="match status" value="1"/>
</dbReference>
<dbReference type="Gene3D" id="3.30.420.10">
    <property type="entry name" value="Ribonuclease H-like superfamily/Ribonuclease H"/>
    <property type="match status" value="1"/>
</dbReference>
<comment type="catalytic activity">
    <reaction evidence="1 14 15 16">
        <text>Endonucleolytic cleavage to 5'-phosphomonoester.</text>
        <dbReference type="EC" id="3.1.26.4"/>
    </reaction>
</comment>
<evidence type="ECO:0000256" key="10">
    <source>
        <dbReference type="ARBA" id="ARBA00022723"/>
    </source>
</evidence>
<dbReference type="RefSeq" id="WP_167699777.1">
    <property type="nucleotide sequence ID" value="NZ_CP118174.1"/>
</dbReference>
<evidence type="ECO:0000256" key="12">
    <source>
        <dbReference type="ARBA" id="ARBA00022801"/>
    </source>
</evidence>
<comment type="cofactor">
    <cofactor evidence="2">
        <name>Mg(2+)</name>
        <dbReference type="ChEBI" id="CHEBI:18420"/>
    </cofactor>
</comment>
<dbReference type="GO" id="GO:0003723">
    <property type="term" value="F:RNA binding"/>
    <property type="evidence" value="ECO:0007669"/>
    <property type="project" value="UniProtKB-UniRule"/>
</dbReference>
<reference evidence="18 19" key="1">
    <citation type="submission" date="2020-03" db="EMBL/GenBank/DDBJ databases">
        <title>Spirochaetal bacteria isolated from arthropods constitute a novel genus Entomospira genus novum within the order Spirochaetales.</title>
        <authorList>
            <person name="Grana-Miraglia L."/>
            <person name="Sikutova S."/>
            <person name="Fingerle V."/>
            <person name="Sing A."/>
            <person name="Castillo-Ramirez S."/>
            <person name="Margos G."/>
            <person name="Rudolf I."/>
        </authorList>
    </citation>
    <scope>NUCLEOTIDE SEQUENCE [LARGE SCALE GENOMIC DNA]</scope>
    <source>
        <strain evidence="18 19">BR193</strain>
    </source>
</reference>
<dbReference type="InterPro" id="IPR036397">
    <property type="entry name" value="RNaseH_sf"/>
</dbReference>
<dbReference type="EC" id="3.1.26.4" evidence="6 14"/>
<dbReference type="SUPFAM" id="SSF53098">
    <property type="entry name" value="Ribonuclease H-like"/>
    <property type="match status" value="1"/>
</dbReference>
<protein>
    <recommendedName>
        <fullName evidence="7 14">Ribonuclease HII</fullName>
        <shortName evidence="14">RNase HII</shortName>
        <ecNumber evidence="6 14">3.1.26.4</ecNumber>
    </recommendedName>
</protein>
<feature type="binding site" evidence="14 15">
    <location>
        <position position="107"/>
    </location>
    <ligand>
        <name>a divalent metal cation</name>
        <dbReference type="ChEBI" id="CHEBI:60240"/>
    </ligand>
</feature>
<evidence type="ECO:0000256" key="14">
    <source>
        <dbReference type="HAMAP-Rule" id="MF_00052"/>
    </source>
</evidence>
<dbReference type="GO" id="GO:0032299">
    <property type="term" value="C:ribonuclease H2 complex"/>
    <property type="evidence" value="ECO:0007669"/>
    <property type="project" value="TreeGrafter"/>
</dbReference>
<evidence type="ECO:0000256" key="4">
    <source>
        <dbReference type="ARBA" id="ARBA00004496"/>
    </source>
</evidence>
<dbReference type="GO" id="GO:0043137">
    <property type="term" value="P:DNA replication, removal of RNA primer"/>
    <property type="evidence" value="ECO:0007669"/>
    <property type="project" value="TreeGrafter"/>
</dbReference>
<evidence type="ECO:0000313" key="19">
    <source>
        <dbReference type="Proteomes" id="UP000711995"/>
    </source>
</evidence>
<evidence type="ECO:0000256" key="8">
    <source>
        <dbReference type="ARBA" id="ARBA00022490"/>
    </source>
</evidence>
<dbReference type="HAMAP" id="MF_00052_B">
    <property type="entry name" value="RNase_HII_B"/>
    <property type="match status" value="1"/>
</dbReference>
<evidence type="ECO:0000256" key="15">
    <source>
        <dbReference type="PROSITE-ProRule" id="PRU01319"/>
    </source>
</evidence>
<evidence type="ECO:0000256" key="9">
    <source>
        <dbReference type="ARBA" id="ARBA00022722"/>
    </source>
</evidence>
<feature type="domain" description="RNase H type-2" evidence="17">
    <location>
        <begin position="4"/>
        <end position="192"/>
    </location>
</feature>
<comment type="subcellular location">
    <subcellularLocation>
        <location evidence="4 14">Cytoplasm</location>
    </subcellularLocation>
</comment>
<dbReference type="InterPro" id="IPR012337">
    <property type="entry name" value="RNaseH-like_sf"/>
</dbReference>
<keyword evidence="13 14" id="KW-0464">Manganese</keyword>
<dbReference type="Pfam" id="PF01351">
    <property type="entry name" value="RNase_HII"/>
    <property type="match status" value="1"/>
</dbReference>
<evidence type="ECO:0000259" key="17">
    <source>
        <dbReference type="PROSITE" id="PS51975"/>
    </source>
</evidence>
<sequence>MDTLFTIGIDEVGRGSLAGPVCAVAVAITDNHDVPLPSLNDSKKLSAKKREMLATTIMDNFSYGIGWVSPRTIDSINILKATMQAMVLAVERLPTHVKSHIEEIRIDGNQAPKLLYPTKTIIKGDQVEESIMMASIVAKVIRDKYMSAISFFYPEYHFEQHSGYPTQLHREKILEYGKSPIHRISFSKNLYN</sequence>
<dbReference type="PANTHER" id="PTHR10954">
    <property type="entry name" value="RIBONUCLEASE H2 SUBUNIT A"/>
    <property type="match status" value="1"/>
</dbReference>
<dbReference type="PROSITE" id="PS51975">
    <property type="entry name" value="RNASE_H_2"/>
    <property type="match status" value="1"/>
</dbReference>
<evidence type="ECO:0000256" key="16">
    <source>
        <dbReference type="RuleBase" id="RU003515"/>
    </source>
</evidence>
<evidence type="ECO:0000256" key="3">
    <source>
        <dbReference type="ARBA" id="ARBA00004065"/>
    </source>
</evidence>
<organism evidence="18 19">
    <name type="scientific">Entomospira entomophila</name>
    <dbReference type="NCBI Taxonomy" id="2719988"/>
    <lineage>
        <taxon>Bacteria</taxon>
        <taxon>Pseudomonadati</taxon>
        <taxon>Spirochaetota</taxon>
        <taxon>Spirochaetia</taxon>
        <taxon>Spirochaetales</taxon>
        <taxon>Spirochaetaceae</taxon>
        <taxon>Entomospira</taxon>
    </lineage>
</organism>
<evidence type="ECO:0000256" key="13">
    <source>
        <dbReference type="ARBA" id="ARBA00023211"/>
    </source>
</evidence>
<feature type="binding site" evidence="14 15">
    <location>
        <position position="11"/>
    </location>
    <ligand>
        <name>a divalent metal cation</name>
        <dbReference type="ChEBI" id="CHEBI:60240"/>
    </ligand>
</feature>
<dbReference type="GO" id="GO:0006298">
    <property type="term" value="P:mismatch repair"/>
    <property type="evidence" value="ECO:0007669"/>
    <property type="project" value="TreeGrafter"/>
</dbReference>
<evidence type="ECO:0000313" key="18">
    <source>
        <dbReference type="EMBL" id="NIZ40169.1"/>
    </source>
</evidence>
<feature type="binding site" evidence="14 15">
    <location>
        <position position="10"/>
    </location>
    <ligand>
        <name>a divalent metal cation</name>
        <dbReference type="ChEBI" id="CHEBI:60240"/>
    </ligand>
</feature>
<dbReference type="GO" id="GO:0030145">
    <property type="term" value="F:manganese ion binding"/>
    <property type="evidence" value="ECO:0007669"/>
    <property type="project" value="UniProtKB-UniRule"/>
</dbReference>
<keyword evidence="19" id="KW-1185">Reference proteome</keyword>
<comment type="function">
    <text evidence="3 14 16">Endonuclease that specifically degrades the RNA of RNA-DNA hybrids.</text>
</comment>
<keyword evidence="12 14" id="KW-0378">Hydrolase</keyword>
<keyword evidence="11 14" id="KW-0255">Endonuclease</keyword>
<gene>
    <name evidence="14" type="primary">rnhB</name>
    <name evidence="18" type="ORF">HCT14_01370</name>
</gene>
<evidence type="ECO:0000256" key="6">
    <source>
        <dbReference type="ARBA" id="ARBA00012180"/>
    </source>
</evidence>
<accession>A0A968KQV3</accession>
<comment type="caution">
    <text evidence="18">The sequence shown here is derived from an EMBL/GenBank/DDBJ whole genome shotgun (WGS) entry which is preliminary data.</text>
</comment>
<evidence type="ECO:0000256" key="5">
    <source>
        <dbReference type="ARBA" id="ARBA00007383"/>
    </source>
</evidence>
<dbReference type="InterPro" id="IPR001352">
    <property type="entry name" value="RNase_HII/HIII"/>
</dbReference>
<dbReference type="GO" id="GO:0005737">
    <property type="term" value="C:cytoplasm"/>
    <property type="evidence" value="ECO:0007669"/>
    <property type="project" value="UniProtKB-SubCell"/>
</dbReference>
<dbReference type="EMBL" id="JAATLJ010000001">
    <property type="protein sequence ID" value="NIZ40169.1"/>
    <property type="molecule type" value="Genomic_DNA"/>
</dbReference>
<evidence type="ECO:0000256" key="1">
    <source>
        <dbReference type="ARBA" id="ARBA00000077"/>
    </source>
</evidence>
<keyword evidence="8 14" id="KW-0963">Cytoplasm</keyword>
<dbReference type="CDD" id="cd07182">
    <property type="entry name" value="RNase_HII_bacteria_HII_like"/>
    <property type="match status" value="1"/>
</dbReference>
<name>A0A968KQV3_9SPIO</name>
<dbReference type="Proteomes" id="UP000711995">
    <property type="component" value="Unassembled WGS sequence"/>
</dbReference>
<comment type="similarity">
    <text evidence="5 14 16">Belongs to the RNase HII family.</text>
</comment>
<dbReference type="NCBIfam" id="NF000595">
    <property type="entry name" value="PRK00015.1-3"/>
    <property type="match status" value="1"/>
</dbReference>
<dbReference type="AlphaFoldDB" id="A0A968KQV3"/>
<evidence type="ECO:0000256" key="7">
    <source>
        <dbReference type="ARBA" id="ARBA00019179"/>
    </source>
</evidence>
<dbReference type="GO" id="GO:0004523">
    <property type="term" value="F:RNA-DNA hybrid ribonuclease activity"/>
    <property type="evidence" value="ECO:0007669"/>
    <property type="project" value="UniProtKB-UniRule"/>
</dbReference>
<keyword evidence="10 14" id="KW-0479">Metal-binding</keyword>
<keyword evidence="9 14" id="KW-0540">Nuclease</keyword>
<comment type="cofactor">
    <cofactor evidence="14 15">
        <name>Mn(2+)</name>
        <dbReference type="ChEBI" id="CHEBI:29035"/>
    </cofactor>
    <cofactor evidence="14 15">
        <name>Mg(2+)</name>
        <dbReference type="ChEBI" id="CHEBI:18420"/>
    </cofactor>
    <text evidence="14 15">Manganese or magnesium. Binds 1 divalent metal ion per monomer in the absence of substrate. May bind a second metal ion after substrate binding.</text>
</comment>